<dbReference type="Proteomes" id="UP000679690">
    <property type="component" value="Unassembled WGS sequence"/>
</dbReference>
<gene>
    <name evidence="2" type="ORF">J5X75_37460</name>
</gene>
<proteinExistence type="predicted"/>
<name>A0ABS3UXB0_9ACTN</name>
<keyword evidence="3" id="KW-1185">Reference proteome</keyword>
<comment type="caution">
    <text evidence="2">The sequence shown here is derived from an EMBL/GenBank/DDBJ whole genome shotgun (WGS) entry which is preliminary data.</text>
</comment>
<accession>A0ABS3UXB0</accession>
<evidence type="ECO:0000313" key="2">
    <source>
        <dbReference type="EMBL" id="MBO3743202.1"/>
    </source>
</evidence>
<dbReference type="EMBL" id="JAGFNS010000035">
    <property type="protein sequence ID" value="MBO3743202.1"/>
    <property type="molecule type" value="Genomic_DNA"/>
</dbReference>
<feature type="compositionally biased region" description="Basic and acidic residues" evidence="1">
    <location>
        <begin position="52"/>
        <end position="61"/>
    </location>
</feature>
<feature type="region of interest" description="Disordered" evidence="1">
    <location>
        <begin position="52"/>
        <end position="75"/>
    </location>
</feature>
<dbReference type="RefSeq" id="WP_208472382.1">
    <property type="nucleotide sequence ID" value="NZ_JAGFNS010000035.1"/>
</dbReference>
<sequence>MSHVETLGVLAHRGGLIVDRPEMTIGVVRAISRPTGLELDLLARRPLDRRSAPERQADIRAGRFTPPAPRQLLPDHDEGMDLRIAWLDSSGHAHWQFGGSRSSWSGDHYEGAEGPGIRAGLTLPPLFDRAPVVFAWPEIGFPETIVELPLPDRATVGHGTVPIWAAPFDVRRPPSPLRSRAGEFCHESPHVEAGRIIAGPRVLNRDRRVAVILNRLTAVGGILSLEILSVAHGEPARAASAEAFPGGGPPPRDPGAAVAVLHDREAVWLPAHESSAAGGDTDFRSTADFLLDRPGSDTLTLLIAWPTAGLLDACVDIPLHPA</sequence>
<organism evidence="2 3">
    <name type="scientific">Actinoplanes flavus</name>
    <dbReference type="NCBI Taxonomy" id="2820290"/>
    <lineage>
        <taxon>Bacteria</taxon>
        <taxon>Bacillati</taxon>
        <taxon>Actinomycetota</taxon>
        <taxon>Actinomycetes</taxon>
        <taxon>Micromonosporales</taxon>
        <taxon>Micromonosporaceae</taxon>
        <taxon>Actinoplanes</taxon>
    </lineage>
</organism>
<evidence type="ECO:0000256" key="1">
    <source>
        <dbReference type="SAM" id="MobiDB-lite"/>
    </source>
</evidence>
<reference evidence="2 3" key="1">
    <citation type="submission" date="2021-03" db="EMBL/GenBank/DDBJ databases">
        <title>Actinoplanes flavus sp. nov., a novel actinomycete isolated from Coconut Palm rhizosphere soil.</title>
        <authorList>
            <person name="Luo X."/>
        </authorList>
    </citation>
    <scope>NUCLEOTIDE SEQUENCE [LARGE SCALE GENOMIC DNA]</scope>
    <source>
        <strain evidence="2 3">NEAU-H7</strain>
    </source>
</reference>
<evidence type="ECO:0000313" key="3">
    <source>
        <dbReference type="Proteomes" id="UP000679690"/>
    </source>
</evidence>
<protein>
    <submittedName>
        <fullName evidence="2">Uncharacterized protein</fullName>
    </submittedName>
</protein>